<dbReference type="CDD" id="cd24145">
    <property type="entry name" value="Mgr3-like"/>
    <property type="match status" value="1"/>
</dbReference>
<evidence type="ECO:0000313" key="3">
    <source>
        <dbReference type="Proteomes" id="UP000250266"/>
    </source>
</evidence>
<dbReference type="SUPFAM" id="SSF48452">
    <property type="entry name" value="TPR-like"/>
    <property type="match status" value="1"/>
</dbReference>
<evidence type="ECO:0000313" key="2">
    <source>
        <dbReference type="EMBL" id="OCK81527.1"/>
    </source>
</evidence>
<dbReference type="PANTHER" id="PTHR28142">
    <property type="entry name" value="MITOCHONDRIAL INNER MEMBRANE I-AAA PROTEASE SUPERCOMPLEX SUBUNIT MGR3-RELATED"/>
    <property type="match status" value="1"/>
</dbReference>
<name>A0A8E2JGJ3_9PEZI</name>
<dbReference type="Proteomes" id="UP000250266">
    <property type="component" value="Unassembled WGS sequence"/>
</dbReference>
<organism evidence="2 3">
    <name type="scientific">Lepidopterella palustris CBS 459.81</name>
    <dbReference type="NCBI Taxonomy" id="1314670"/>
    <lineage>
        <taxon>Eukaryota</taxon>
        <taxon>Fungi</taxon>
        <taxon>Dikarya</taxon>
        <taxon>Ascomycota</taxon>
        <taxon>Pezizomycotina</taxon>
        <taxon>Dothideomycetes</taxon>
        <taxon>Pleosporomycetidae</taxon>
        <taxon>Mytilinidiales</taxon>
        <taxon>Argynnaceae</taxon>
        <taxon>Lepidopterella</taxon>
    </lineage>
</organism>
<evidence type="ECO:0008006" key="4">
    <source>
        <dbReference type="Google" id="ProtNLM"/>
    </source>
</evidence>
<dbReference type="InterPro" id="IPR011990">
    <property type="entry name" value="TPR-like_helical_dom_sf"/>
</dbReference>
<sequence length="426" mass="47500">MFSRAIPLAAPRGCARFAQTQQHPQVQIFAKLPSRARIPIQQCTRKRDASTLASAKKLLKESPILFPLASVCILVGLSGLIYLPYYYNTYIVAPYHKFPEPVAKKLRRAIYFSSGSNVDVREANKYFRQGLQIADEIGMDPFSDEIIGVKISIAAMFERVHHYNLAIEVLEIVRQDCFRWVAELGEKHWNDGKRTRVLAKTVALNVKLGELYSNKYVQNEEAAEERLVEAVETILKEKKRREEKGVQAGEGEWMSDEEVGASLETLGHHYEEKNLHYLATPLFLQALALCPLKSCHSIVLMNNLSICLAQQTPPPSSSSSKSFPSDFPSIPPPSRAIIIDQAREWANKALASAASITPPERTEECDIGCAVATHNLGEFAEMNGDIQEARRRFQEAASLAKAVGFTEGEENANKALKRLKDSVNAS</sequence>
<evidence type="ECO:0000256" key="1">
    <source>
        <dbReference type="SAM" id="Phobius"/>
    </source>
</evidence>
<gene>
    <name evidence="2" type="ORF">K432DRAFT_350826</name>
</gene>
<dbReference type="OrthoDB" id="10050400at2759"/>
<dbReference type="AlphaFoldDB" id="A0A8E2JGJ3"/>
<keyword evidence="1" id="KW-0812">Transmembrane</keyword>
<dbReference type="PANTHER" id="PTHR28142:SF1">
    <property type="entry name" value="MITOCHONDRIAL INNER MEMBRANE I-AAA PROTEASE SUPERCOMPLEX SUBUNIT MGR3-RELATED"/>
    <property type="match status" value="1"/>
</dbReference>
<dbReference type="InterPro" id="IPR040201">
    <property type="entry name" value="Mrg3-like"/>
</dbReference>
<dbReference type="Gene3D" id="1.25.40.10">
    <property type="entry name" value="Tetratricopeptide repeat domain"/>
    <property type="match status" value="1"/>
</dbReference>
<dbReference type="GO" id="GO:0031942">
    <property type="term" value="C:i-AAA complex"/>
    <property type="evidence" value="ECO:0007669"/>
    <property type="project" value="TreeGrafter"/>
</dbReference>
<proteinExistence type="predicted"/>
<protein>
    <recommendedName>
        <fullName evidence="4">TPR domain-containing protein</fullName>
    </recommendedName>
</protein>
<accession>A0A8E2JGJ3</accession>
<feature type="transmembrane region" description="Helical" evidence="1">
    <location>
        <begin position="64"/>
        <end position="87"/>
    </location>
</feature>
<dbReference type="GO" id="GO:0051787">
    <property type="term" value="F:misfolded protein binding"/>
    <property type="evidence" value="ECO:0007669"/>
    <property type="project" value="TreeGrafter"/>
</dbReference>
<keyword evidence="1" id="KW-0472">Membrane</keyword>
<dbReference type="EMBL" id="KV744917">
    <property type="protein sequence ID" value="OCK81527.1"/>
    <property type="molecule type" value="Genomic_DNA"/>
</dbReference>
<keyword evidence="1" id="KW-1133">Transmembrane helix</keyword>
<dbReference type="GO" id="GO:0006515">
    <property type="term" value="P:protein quality control for misfolded or incompletely synthesized proteins"/>
    <property type="evidence" value="ECO:0007669"/>
    <property type="project" value="TreeGrafter"/>
</dbReference>
<keyword evidence="3" id="KW-1185">Reference proteome</keyword>
<reference evidence="2 3" key="1">
    <citation type="journal article" date="2016" name="Nat. Commun.">
        <title>Ectomycorrhizal ecology is imprinted in the genome of the dominant symbiotic fungus Cenococcum geophilum.</title>
        <authorList>
            <consortium name="DOE Joint Genome Institute"/>
            <person name="Peter M."/>
            <person name="Kohler A."/>
            <person name="Ohm R.A."/>
            <person name="Kuo A."/>
            <person name="Krutzmann J."/>
            <person name="Morin E."/>
            <person name="Arend M."/>
            <person name="Barry K.W."/>
            <person name="Binder M."/>
            <person name="Choi C."/>
            <person name="Clum A."/>
            <person name="Copeland A."/>
            <person name="Grisel N."/>
            <person name="Haridas S."/>
            <person name="Kipfer T."/>
            <person name="LaButti K."/>
            <person name="Lindquist E."/>
            <person name="Lipzen A."/>
            <person name="Maire R."/>
            <person name="Meier B."/>
            <person name="Mihaltcheva S."/>
            <person name="Molinier V."/>
            <person name="Murat C."/>
            <person name="Poggeler S."/>
            <person name="Quandt C.A."/>
            <person name="Sperisen C."/>
            <person name="Tritt A."/>
            <person name="Tisserant E."/>
            <person name="Crous P.W."/>
            <person name="Henrissat B."/>
            <person name="Nehls U."/>
            <person name="Egli S."/>
            <person name="Spatafora J.W."/>
            <person name="Grigoriev I.V."/>
            <person name="Martin F.M."/>
        </authorList>
    </citation>
    <scope>NUCLEOTIDE SEQUENCE [LARGE SCALE GENOMIC DNA]</scope>
    <source>
        <strain evidence="2 3">CBS 459.81</strain>
    </source>
</reference>